<dbReference type="SMART" id="SM00387">
    <property type="entry name" value="HATPase_c"/>
    <property type="match status" value="1"/>
</dbReference>
<dbReference type="InterPro" id="IPR045671">
    <property type="entry name" value="NtrY-like_N"/>
</dbReference>
<comment type="subcellular location">
    <subcellularLocation>
        <location evidence="2 13">Cell membrane</location>
        <topology evidence="2 13">Multi-pass membrane protein</topology>
    </subcellularLocation>
</comment>
<dbReference type="GO" id="GO:0005524">
    <property type="term" value="F:ATP binding"/>
    <property type="evidence" value="ECO:0007669"/>
    <property type="project" value="UniProtKB-UniRule"/>
</dbReference>
<evidence type="ECO:0000256" key="11">
    <source>
        <dbReference type="ARBA" id="ARBA00023012"/>
    </source>
</evidence>
<keyword evidence="13" id="KW-0535">Nitrogen fixation</keyword>
<organism evidence="17 18">
    <name type="scientific">Haematospirillum jordaniae</name>
    <dbReference type="NCBI Taxonomy" id="1549855"/>
    <lineage>
        <taxon>Bacteria</taxon>
        <taxon>Pseudomonadati</taxon>
        <taxon>Pseudomonadota</taxon>
        <taxon>Alphaproteobacteria</taxon>
        <taxon>Rhodospirillales</taxon>
        <taxon>Novispirillaceae</taxon>
        <taxon>Haematospirillum</taxon>
    </lineage>
</organism>
<dbReference type="Gene3D" id="3.30.450.20">
    <property type="entry name" value="PAS domain"/>
    <property type="match status" value="1"/>
</dbReference>
<feature type="domain" description="Histidine kinase" evidence="15">
    <location>
        <begin position="515"/>
        <end position="731"/>
    </location>
</feature>
<dbReference type="PRINTS" id="PR00344">
    <property type="entry name" value="BCTRLSENSOR"/>
</dbReference>
<dbReference type="PIRSF" id="PIRSF037532">
    <property type="entry name" value="STHK_NtrY"/>
    <property type="match status" value="1"/>
</dbReference>
<keyword evidence="4" id="KW-0597">Phosphoprotein</keyword>
<keyword evidence="7 13" id="KW-0547">Nucleotide-binding</keyword>
<dbReference type="RefSeq" id="WP_066135516.1">
    <property type="nucleotide sequence ID" value="NZ_CP014525.1"/>
</dbReference>
<evidence type="ECO:0000256" key="6">
    <source>
        <dbReference type="ARBA" id="ARBA00022692"/>
    </source>
</evidence>
<keyword evidence="3 13" id="KW-1003">Cell membrane</keyword>
<dbReference type="Gene3D" id="6.10.340.10">
    <property type="match status" value="1"/>
</dbReference>
<dbReference type="InterPro" id="IPR005467">
    <property type="entry name" value="His_kinase_dom"/>
</dbReference>
<dbReference type="SUPFAM" id="SSF158472">
    <property type="entry name" value="HAMP domain-like"/>
    <property type="match status" value="1"/>
</dbReference>
<dbReference type="GO" id="GO:0006355">
    <property type="term" value="P:regulation of DNA-templated transcription"/>
    <property type="evidence" value="ECO:0007669"/>
    <property type="project" value="InterPro"/>
</dbReference>
<accession>A0A143DEK4</accession>
<dbReference type="InterPro" id="IPR003660">
    <property type="entry name" value="HAMP_dom"/>
</dbReference>
<dbReference type="Pfam" id="PF19312">
    <property type="entry name" value="NtrY_N"/>
    <property type="match status" value="1"/>
</dbReference>
<gene>
    <name evidence="17" type="ORF">AY555_08285</name>
</gene>
<comment type="catalytic activity">
    <reaction evidence="1 13">
        <text>ATP + protein L-histidine = ADP + protein N-phospho-L-histidine.</text>
        <dbReference type="EC" id="2.7.13.3"/>
    </reaction>
</comment>
<keyword evidence="12 13" id="KW-0472">Membrane</keyword>
<dbReference type="SUPFAM" id="SSF55874">
    <property type="entry name" value="ATPase domain of HSP90 chaperone/DNA topoisomerase II/histidine kinase"/>
    <property type="match status" value="1"/>
</dbReference>
<evidence type="ECO:0000256" key="13">
    <source>
        <dbReference type="PIRNR" id="PIRNR037532"/>
    </source>
</evidence>
<dbReference type="PANTHER" id="PTHR43065:SF10">
    <property type="entry name" value="PEROXIDE STRESS-ACTIVATED HISTIDINE KINASE MAK3"/>
    <property type="match status" value="1"/>
</dbReference>
<sequence length="740" mass="81515">MNQPVQDGSVMRFYAWLRQGGVARKLAVLLGAAALVFGAATWAVLAGFWEPVSDGGHALSVLLNLDLILLLVLSALVIRSIVALWLARRTGGAGSRLHLRLVGLFGAVAITPTILVAVFSALFFNLGVQFWFGERVQTVLSESQAVAQAYLDEHRQAIAGQALVVAGDIQRNWERLLQNPDDQSRYLQTQVYVRGLTEAVLFERSGKVGARAGYTFSLQFEDVPLWALEKADQGEVAVLTGENEDRVRALVRLDTLPEMFLYVGRFVDTDVIRHIDNTDNAVQQYQRMQSGRAELELRFSLVFIVVSLLLLLAAVWVGLNLANRWAMPIVELINASERVSVGDMAVRVSEVDASDEVAALSRAFNRMTARITAQQKELLEANRTLDERKRFTETVLEGVSAGVISTSPDGFVTLVNRSAQTLLDLPAVSSLEGQHISIVIPEFSPLLPEKETLCEGQSAQREMVLSRGGKDLTFLVRVSAEYVDSRVIGNVITFDDITLLQAAQRTAAWADIARRIAHEIKNPLTPIQLSAERLKRRYLKQIQEGQDVFVQCTDTIIRHVGDIGQMVDEFSAFARMPQPVMKNENLCEIIRQYSFLQQTAYPAIRFVLDIPEEEVVVLCDTRQVGQALTNIIKNAVEAIESRDNPTDPGCITVSLREQGGVIRVLVSDNGRGLPKANRERLVEPYVTTRSKGTGLGLAIVKKILEDHGGDLLLEDASDGGAQISMLFTFQSAVVQDGVSA</sequence>
<evidence type="ECO:0000256" key="1">
    <source>
        <dbReference type="ARBA" id="ARBA00000085"/>
    </source>
</evidence>
<dbReference type="InterPro" id="IPR003594">
    <property type="entry name" value="HATPase_dom"/>
</dbReference>
<dbReference type="EMBL" id="CP014525">
    <property type="protein sequence ID" value="AMW35171.1"/>
    <property type="molecule type" value="Genomic_DNA"/>
</dbReference>
<dbReference type="Gene3D" id="3.30.565.10">
    <property type="entry name" value="Histidine kinase-like ATPase, C-terminal domain"/>
    <property type="match status" value="1"/>
</dbReference>
<dbReference type="Proteomes" id="UP000076066">
    <property type="component" value="Chromosome"/>
</dbReference>
<feature type="transmembrane region" description="Helical" evidence="14">
    <location>
        <begin position="99"/>
        <end position="124"/>
    </location>
</feature>
<dbReference type="Pfam" id="PF00512">
    <property type="entry name" value="HisKA"/>
    <property type="match status" value="1"/>
</dbReference>
<evidence type="ECO:0000256" key="7">
    <source>
        <dbReference type="ARBA" id="ARBA00022741"/>
    </source>
</evidence>
<evidence type="ECO:0000256" key="14">
    <source>
        <dbReference type="SAM" id="Phobius"/>
    </source>
</evidence>
<dbReference type="SUPFAM" id="SSF55785">
    <property type="entry name" value="PYP-like sensor domain (PAS domain)"/>
    <property type="match status" value="1"/>
</dbReference>
<evidence type="ECO:0000256" key="3">
    <source>
        <dbReference type="ARBA" id="ARBA00022475"/>
    </source>
</evidence>
<dbReference type="AlphaFoldDB" id="A0A143DEK4"/>
<dbReference type="STRING" id="1549855.AY555_08285"/>
<keyword evidence="5 13" id="KW-0808">Transferase</keyword>
<keyword evidence="10 14" id="KW-1133">Transmembrane helix</keyword>
<dbReference type="Pfam" id="PF00672">
    <property type="entry name" value="HAMP"/>
    <property type="match status" value="1"/>
</dbReference>
<dbReference type="PROSITE" id="PS50885">
    <property type="entry name" value="HAMP"/>
    <property type="match status" value="1"/>
</dbReference>
<keyword evidence="8 13" id="KW-0418">Kinase</keyword>
<feature type="transmembrane region" description="Helical" evidence="14">
    <location>
        <begin position="26"/>
        <end position="49"/>
    </location>
</feature>
<keyword evidence="6 13" id="KW-0812">Transmembrane</keyword>
<dbReference type="CDD" id="cd06225">
    <property type="entry name" value="HAMP"/>
    <property type="match status" value="1"/>
</dbReference>
<dbReference type="GO" id="GO:0005886">
    <property type="term" value="C:plasma membrane"/>
    <property type="evidence" value="ECO:0007669"/>
    <property type="project" value="UniProtKB-SubCell"/>
</dbReference>
<dbReference type="GO" id="GO:0009399">
    <property type="term" value="P:nitrogen fixation"/>
    <property type="evidence" value="ECO:0007669"/>
    <property type="project" value="UniProtKB-UniRule"/>
</dbReference>
<protein>
    <recommendedName>
        <fullName evidence="13">Nitrogen regulation protein</fullName>
        <ecNumber evidence="13">2.7.13.3</ecNumber>
    </recommendedName>
</protein>
<feature type="domain" description="HAMP" evidence="16">
    <location>
        <begin position="323"/>
        <end position="376"/>
    </location>
</feature>
<dbReference type="SMART" id="SM00304">
    <property type="entry name" value="HAMP"/>
    <property type="match status" value="1"/>
</dbReference>
<evidence type="ECO:0000256" key="10">
    <source>
        <dbReference type="ARBA" id="ARBA00022989"/>
    </source>
</evidence>
<dbReference type="KEGG" id="hjo:AY555_08285"/>
<evidence type="ECO:0000256" key="2">
    <source>
        <dbReference type="ARBA" id="ARBA00004651"/>
    </source>
</evidence>
<evidence type="ECO:0000256" key="9">
    <source>
        <dbReference type="ARBA" id="ARBA00022840"/>
    </source>
</evidence>
<dbReference type="PANTHER" id="PTHR43065">
    <property type="entry name" value="SENSOR HISTIDINE KINASE"/>
    <property type="match status" value="1"/>
</dbReference>
<dbReference type="GeneID" id="53317154"/>
<dbReference type="SUPFAM" id="SSF47384">
    <property type="entry name" value="Homodimeric domain of signal transducing histidine kinase"/>
    <property type="match status" value="1"/>
</dbReference>
<dbReference type="InterPro" id="IPR035965">
    <property type="entry name" value="PAS-like_dom_sf"/>
</dbReference>
<keyword evidence="9 13" id="KW-0067">ATP-binding</keyword>
<dbReference type="InterPro" id="IPR036097">
    <property type="entry name" value="HisK_dim/P_sf"/>
</dbReference>
<evidence type="ECO:0000256" key="4">
    <source>
        <dbReference type="ARBA" id="ARBA00022553"/>
    </source>
</evidence>
<dbReference type="PROSITE" id="PS50109">
    <property type="entry name" value="HIS_KIN"/>
    <property type="match status" value="1"/>
</dbReference>
<dbReference type="SMART" id="SM00388">
    <property type="entry name" value="HisKA"/>
    <property type="match status" value="1"/>
</dbReference>
<dbReference type="EC" id="2.7.13.3" evidence="13"/>
<evidence type="ECO:0000256" key="5">
    <source>
        <dbReference type="ARBA" id="ARBA00022679"/>
    </source>
</evidence>
<dbReference type="InterPro" id="IPR036890">
    <property type="entry name" value="HATPase_C_sf"/>
</dbReference>
<dbReference type="Pfam" id="PF00989">
    <property type="entry name" value="PAS"/>
    <property type="match status" value="1"/>
</dbReference>
<reference evidence="17 18" key="1">
    <citation type="submission" date="2016-02" db="EMBL/GenBank/DDBJ databases">
        <title>Complete Genome of H5569, the type strain of the newly described species Haematospirillium jordaniae.</title>
        <authorList>
            <person name="Nicholson A.C."/>
            <person name="Humrighouse B.W."/>
            <person name="Loparov V."/>
            <person name="McQuiston J.R."/>
        </authorList>
    </citation>
    <scope>NUCLEOTIDE SEQUENCE [LARGE SCALE GENOMIC DNA]</scope>
    <source>
        <strain evidence="17 18">H5569</strain>
    </source>
</reference>
<dbReference type="InterPro" id="IPR003661">
    <property type="entry name" value="HisK_dim/P_dom"/>
</dbReference>
<dbReference type="CDD" id="cd00082">
    <property type="entry name" value="HisKA"/>
    <property type="match status" value="1"/>
</dbReference>
<evidence type="ECO:0000256" key="8">
    <source>
        <dbReference type="ARBA" id="ARBA00022777"/>
    </source>
</evidence>
<dbReference type="Gene3D" id="1.10.287.130">
    <property type="match status" value="1"/>
</dbReference>
<proteinExistence type="predicted"/>
<name>A0A143DEK4_9PROT</name>
<evidence type="ECO:0000313" key="17">
    <source>
        <dbReference type="EMBL" id="AMW35171.1"/>
    </source>
</evidence>
<feature type="transmembrane region" description="Helical" evidence="14">
    <location>
        <begin position="297"/>
        <end position="319"/>
    </location>
</feature>
<evidence type="ECO:0000259" key="16">
    <source>
        <dbReference type="PROSITE" id="PS50885"/>
    </source>
</evidence>
<dbReference type="GO" id="GO:0000155">
    <property type="term" value="F:phosphorelay sensor kinase activity"/>
    <property type="evidence" value="ECO:0007669"/>
    <property type="project" value="InterPro"/>
</dbReference>
<feature type="transmembrane region" description="Helical" evidence="14">
    <location>
        <begin position="61"/>
        <end position="87"/>
    </location>
</feature>
<evidence type="ECO:0000313" key="18">
    <source>
        <dbReference type="Proteomes" id="UP000076066"/>
    </source>
</evidence>
<dbReference type="OrthoDB" id="9776727at2"/>
<keyword evidence="11 13" id="KW-0902">Two-component regulatory system</keyword>
<evidence type="ECO:0000259" key="15">
    <source>
        <dbReference type="PROSITE" id="PS50109"/>
    </source>
</evidence>
<keyword evidence="18" id="KW-1185">Reference proteome</keyword>
<evidence type="ECO:0000256" key="12">
    <source>
        <dbReference type="ARBA" id="ARBA00023136"/>
    </source>
</evidence>
<dbReference type="InterPro" id="IPR017232">
    <property type="entry name" value="NtrY"/>
</dbReference>
<dbReference type="InterPro" id="IPR004358">
    <property type="entry name" value="Sig_transdc_His_kin-like_C"/>
</dbReference>
<dbReference type="InterPro" id="IPR013767">
    <property type="entry name" value="PAS_fold"/>
</dbReference>
<dbReference type="Pfam" id="PF02518">
    <property type="entry name" value="HATPase_c"/>
    <property type="match status" value="1"/>
</dbReference>